<dbReference type="STRING" id="1674920.ACR52_03670"/>
<reference evidence="3 4" key="1">
    <citation type="submission" date="2015-06" db="EMBL/GenBank/DDBJ databases">
        <title>Draft genome sequence of an Antarctic Pseudomonas sp. strain KG01 with full potential for biotechnological applications.</title>
        <authorList>
            <person name="Pavlov M.S."/>
            <person name="Lira F."/>
            <person name="Martinez J.L."/>
            <person name="Marshall S.H."/>
        </authorList>
    </citation>
    <scope>NUCLEOTIDE SEQUENCE [LARGE SCALE GENOMIC DNA]</scope>
    <source>
        <strain evidence="3 4">KG01</strain>
    </source>
</reference>
<dbReference type="PATRIC" id="fig|1674920.3.peg.1437"/>
<feature type="transmembrane region" description="Helical" evidence="1">
    <location>
        <begin position="40"/>
        <end position="61"/>
    </location>
</feature>
<feature type="domain" description="EamA" evidence="2">
    <location>
        <begin position="154"/>
        <end position="285"/>
    </location>
</feature>
<dbReference type="PANTHER" id="PTHR12715">
    <property type="entry name" value="TRANSPORTER, DRUG/METABOLITE EXPORTER FAMILY"/>
    <property type="match status" value="1"/>
</dbReference>
<accession>A0A0J8G2D8</accession>
<dbReference type="PANTHER" id="PTHR12715:SF4">
    <property type="entry name" value="EAMA DOMAIN-CONTAINING PROTEIN"/>
    <property type="match status" value="1"/>
</dbReference>
<dbReference type="OrthoDB" id="9809509at2"/>
<feature type="transmembrane region" description="Helical" evidence="1">
    <location>
        <begin position="181"/>
        <end position="202"/>
    </location>
</feature>
<dbReference type="SUPFAM" id="SSF103481">
    <property type="entry name" value="Multidrug resistance efflux transporter EmrE"/>
    <property type="match status" value="2"/>
</dbReference>
<proteinExistence type="predicted"/>
<dbReference type="EMBL" id="LFMW01000002">
    <property type="protein sequence ID" value="KMT56687.1"/>
    <property type="molecule type" value="Genomic_DNA"/>
</dbReference>
<dbReference type="Proteomes" id="UP000037551">
    <property type="component" value="Unassembled WGS sequence"/>
</dbReference>
<gene>
    <name evidence="3" type="ORF">ACR52_03670</name>
</gene>
<evidence type="ECO:0000259" key="2">
    <source>
        <dbReference type="Pfam" id="PF00892"/>
    </source>
</evidence>
<evidence type="ECO:0000256" key="1">
    <source>
        <dbReference type="SAM" id="Phobius"/>
    </source>
</evidence>
<dbReference type="AlphaFoldDB" id="A0A0J8G2D8"/>
<dbReference type="RefSeq" id="WP_048720621.1">
    <property type="nucleotide sequence ID" value="NZ_LFMW01000002.1"/>
</dbReference>
<feature type="domain" description="EamA" evidence="2">
    <location>
        <begin position="11"/>
        <end position="140"/>
    </location>
</feature>
<feature type="transmembrane region" description="Helical" evidence="1">
    <location>
        <begin position="214"/>
        <end position="233"/>
    </location>
</feature>
<keyword evidence="1" id="KW-0812">Transmembrane</keyword>
<evidence type="ECO:0000313" key="4">
    <source>
        <dbReference type="Proteomes" id="UP000037551"/>
    </source>
</evidence>
<feature type="transmembrane region" description="Helical" evidence="1">
    <location>
        <begin position="68"/>
        <end position="86"/>
    </location>
</feature>
<dbReference type="GO" id="GO:0016020">
    <property type="term" value="C:membrane"/>
    <property type="evidence" value="ECO:0007669"/>
    <property type="project" value="InterPro"/>
</dbReference>
<name>A0A0J8G2D8_9PSED</name>
<feature type="transmembrane region" description="Helical" evidence="1">
    <location>
        <begin position="153"/>
        <end position="169"/>
    </location>
</feature>
<dbReference type="Pfam" id="PF00892">
    <property type="entry name" value="EamA"/>
    <property type="match status" value="2"/>
</dbReference>
<organism evidence="3 4">
    <name type="scientific">Pseudomonas fildesensis</name>
    <dbReference type="NCBI Taxonomy" id="1674920"/>
    <lineage>
        <taxon>Bacteria</taxon>
        <taxon>Pseudomonadati</taxon>
        <taxon>Pseudomonadota</taxon>
        <taxon>Gammaproteobacteria</taxon>
        <taxon>Pseudomonadales</taxon>
        <taxon>Pseudomonadaceae</taxon>
        <taxon>Pseudomonas</taxon>
    </lineage>
</organism>
<dbReference type="InterPro" id="IPR052756">
    <property type="entry name" value="Alkyne_AA_exporter"/>
</dbReference>
<feature type="transmembrane region" description="Helical" evidence="1">
    <location>
        <begin position="268"/>
        <end position="286"/>
    </location>
</feature>
<sequence length="322" mass="34441">MNPPSPVKLTLVIASVILCWAYSPIGVHLGLHSYSPGQLALARFLIASVFMGGVALVLGIGRPCLRDVPWLLVLGFFGVFLHHTSLNYGQQWVTAAASSVLAQSSPLSSVVIAFFCLKERVSVWRWGCVLLGLLGVLVVIWGDQGIGDIDPRGLLILLAAVSWSVYFALQKHYGHRYSPLTMACYMVWSGTLMLCVNLPGLPAAVAQASLPENLAVLVLGIFPSALAYLAWAYVLKHVDVSRASVAMYLIPPVAMVMAATMLGEHVALQVMLGGVIVLASVAAISLEGHWRRRLVPVQGKGAQPMAIEVLGDKGVAEVQNGR</sequence>
<keyword evidence="1" id="KW-1133">Transmembrane helix</keyword>
<dbReference type="InterPro" id="IPR000620">
    <property type="entry name" value="EamA_dom"/>
</dbReference>
<protein>
    <submittedName>
        <fullName evidence="3">Transporter</fullName>
    </submittedName>
</protein>
<evidence type="ECO:0000313" key="3">
    <source>
        <dbReference type="EMBL" id="KMT56687.1"/>
    </source>
</evidence>
<comment type="caution">
    <text evidence="3">The sequence shown here is derived from an EMBL/GenBank/DDBJ whole genome shotgun (WGS) entry which is preliminary data.</text>
</comment>
<feature type="transmembrane region" description="Helical" evidence="1">
    <location>
        <begin position="92"/>
        <end position="116"/>
    </location>
</feature>
<feature type="transmembrane region" description="Helical" evidence="1">
    <location>
        <begin position="245"/>
        <end position="262"/>
    </location>
</feature>
<keyword evidence="1" id="KW-0472">Membrane</keyword>
<feature type="transmembrane region" description="Helical" evidence="1">
    <location>
        <begin position="123"/>
        <end position="141"/>
    </location>
</feature>
<keyword evidence="4" id="KW-1185">Reference proteome</keyword>
<dbReference type="InterPro" id="IPR037185">
    <property type="entry name" value="EmrE-like"/>
</dbReference>